<comment type="caution">
    <text evidence="2">The sequence shown here is derived from an EMBL/GenBank/DDBJ whole genome shotgun (WGS) entry which is preliminary data.</text>
</comment>
<name>A0A074JS21_9RHOB</name>
<dbReference type="Proteomes" id="UP000027471">
    <property type="component" value="Unassembled WGS sequence"/>
</dbReference>
<gene>
    <name evidence="2" type="ORF">DT23_04110</name>
</gene>
<reference evidence="2 3" key="1">
    <citation type="journal article" date="2015" name="Antonie Van Leeuwenhoek">
        <title>Thioclava indica sp. nov., isolated from surface seawater of the Indian Ocean.</title>
        <authorList>
            <person name="Liu Y."/>
            <person name="Lai Q."/>
            <person name="Du J."/>
            <person name="Xu H."/>
            <person name="Jiang L."/>
            <person name="Shao Z."/>
        </authorList>
    </citation>
    <scope>NUCLEOTIDE SEQUENCE [LARGE SCALE GENOMIC DNA]</scope>
    <source>
        <strain evidence="2 3">DT23-4</strain>
    </source>
</reference>
<dbReference type="STRING" id="1353528.DT23_04110"/>
<protein>
    <submittedName>
        <fullName evidence="2">Uncharacterized protein</fullName>
    </submittedName>
</protein>
<keyword evidence="1" id="KW-1133">Transmembrane helix</keyword>
<dbReference type="EMBL" id="AUNB01000029">
    <property type="protein sequence ID" value="KEO59269.1"/>
    <property type="molecule type" value="Genomic_DNA"/>
</dbReference>
<accession>A0A074JS21</accession>
<dbReference type="AlphaFoldDB" id="A0A074JS21"/>
<keyword evidence="1" id="KW-0812">Transmembrane</keyword>
<dbReference type="eggNOG" id="ENOG50313M1">
    <property type="taxonomic scope" value="Bacteria"/>
</dbReference>
<evidence type="ECO:0000256" key="1">
    <source>
        <dbReference type="SAM" id="Phobius"/>
    </source>
</evidence>
<evidence type="ECO:0000313" key="2">
    <source>
        <dbReference type="EMBL" id="KEO59269.1"/>
    </source>
</evidence>
<sequence>MSMMIAESYRGMGVIFEIISDRLLIPVAIIIALLGAGVIGMQLIDVLGIDPASLNRI</sequence>
<proteinExistence type="predicted"/>
<feature type="transmembrane region" description="Helical" evidence="1">
    <location>
        <begin position="23"/>
        <end position="44"/>
    </location>
</feature>
<dbReference type="RefSeq" id="WP_156023916.1">
    <property type="nucleotide sequence ID" value="NZ_AUNB01000029.1"/>
</dbReference>
<keyword evidence="3" id="KW-1185">Reference proteome</keyword>
<organism evidence="2 3">
    <name type="scientific">Thioclava indica</name>
    <dbReference type="NCBI Taxonomy" id="1353528"/>
    <lineage>
        <taxon>Bacteria</taxon>
        <taxon>Pseudomonadati</taxon>
        <taxon>Pseudomonadota</taxon>
        <taxon>Alphaproteobacteria</taxon>
        <taxon>Rhodobacterales</taxon>
        <taxon>Paracoccaceae</taxon>
        <taxon>Thioclava</taxon>
    </lineage>
</organism>
<keyword evidence="1" id="KW-0472">Membrane</keyword>
<evidence type="ECO:0000313" key="3">
    <source>
        <dbReference type="Proteomes" id="UP000027471"/>
    </source>
</evidence>